<dbReference type="GO" id="GO:0019867">
    <property type="term" value="C:outer membrane"/>
    <property type="evidence" value="ECO:0007669"/>
    <property type="project" value="InterPro"/>
</dbReference>
<feature type="transmembrane region" description="Helical" evidence="1">
    <location>
        <begin position="21"/>
        <end position="40"/>
    </location>
</feature>
<feature type="transmembrane region" description="Helical" evidence="1">
    <location>
        <begin position="46"/>
        <end position="63"/>
    </location>
</feature>
<organism evidence="2 3">
    <name type="scientific">Helicobacter pullorum</name>
    <dbReference type="NCBI Taxonomy" id="35818"/>
    <lineage>
        <taxon>Bacteria</taxon>
        <taxon>Pseudomonadati</taxon>
        <taxon>Campylobacterota</taxon>
        <taxon>Epsilonproteobacteria</taxon>
        <taxon>Campylobacterales</taxon>
        <taxon>Helicobacteraceae</taxon>
        <taxon>Helicobacter</taxon>
    </lineage>
</organism>
<dbReference type="PATRIC" id="fig|35818.11.peg.1588"/>
<dbReference type="EMBL" id="JNOC01000042">
    <property type="protein sequence ID" value="KPH55491.1"/>
    <property type="molecule type" value="Genomic_DNA"/>
</dbReference>
<dbReference type="OrthoDB" id="8548046at2"/>
<accession>A0A0N0LT47</accession>
<gene>
    <name evidence="2" type="ORF">HPU229334_08040</name>
</gene>
<keyword evidence="1" id="KW-0812">Transmembrane</keyword>
<proteinExistence type="predicted"/>
<dbReference type="RefSeq" id="WP_005022124.1">
    <property type="nucleotide sequence ID" value="NZ_CABKNZ010000042.1"/>
</dbReference>
<evidence type="ECO:0000313" key="3">
    <source>
        <dbReference type="Proteomes" id="UP000037997"/>
    </source>
</evidence>
<evidence type="ECO:0000313" key="2">
    <source>
        <dbReference type="EMBL" id="KPH55491.1"/>
    </source>
</evidence>
<name>A0A0N0LT47_9HELI</name>
<sequence>MAKNESGLVVINKFIDQKPMVGNWEMDVVVVFIGFCYVGFFIPQSFVVSIVIVLMGIVATMILNKLKKAKVKGFFLHILYMLGLRKPKTYPPSYMRYFLGG</sequence>
<dbReference type="Pfam" id="PF07178">
    <property type="entry name" value="TraL"/>
    <property type="match status" value="1"/>
</dbReference>
<keyword evidence="1" id="KW-1133">Transmembrane helix</keyword>
<reference evidence="2 3" key="1">
    <citation type="submission" date="2014-06" db="EMBL/GenBank/DDBJ databases">
        <title>Helicobacter pullorum isolates in fresh chicken meat - phenotypic and genotypic features.</title>
        <authorList>
            <person name="Borges V."/>
            <person name="Santos A."/>
            <person name="Correia C.B."/>
            <person name="Saraiva M."/>
            <person name="Menard A."/>
            <person name="Vieira L."/>
            <person name="Sampaio D.A."/>
            <person name="Gomes J.P."/>
            <person name="Oleastro M."/>
        </authorList>
    </citation>
    <scope>NUCLEOTIDE SEQUENCE [LARGE SCALE GENOMIC DNA]</scope>
    <source>
        <strain evidence="2 3">229334/12</strain>
    </source>
</reference>
<dbReference type="NCBIfam" id="TIGR02762">
    <property type="entry name" value="TraL_TIGR"/>
    <property type="match status" value="1"/>
</dbReference>
<dbReference type="AlphaFoldDB" id="A0A0N0LT47"/>
<protein>
    <submittedName>
        <fullName evidence="2">Pilus assembly protein</fullName>
    </submittedName>
</protein>
<dbReference type="Proteomes" id="UP000037997">
    <property type="component" value="Unassembled WGS sequence"/>
</dbReference>
<dbReference type="InterPro" id="IPR009838">
    <property type="entry name" value="T4SS_TraL"/>
</dbReference>
<keyword evidence="1" id="KW-0472">Membrane</keyword>
<comment type="caution">
    <text evidence="2">The sequence shown here is derived from an EMBL/GenBank/DDBJ whole genome shotgun (WGS) entry which is preliminary data.</text>
</comment>
<evidence type="ECO:0000256" key="1">
    <source>
        <dbReference type="SAM" id="Phobius"/>
    </source>
</evidence>